<name>A0AAN6NPP5_9PEZI</name>
<feature type="region of interest" description="Disordered" evidence="1">
    <location>
        <begin position="89"/>
        <end position="109"/>
    </location>
</feature>
<evidence type="ECO:0000256" key="1">
    <source>
        <dbReference type="SAM" id="MobiDB-lite"/>
    </source>
</evidence>
<gene>
    <name evidence="2" type="ORF">QBC32DRAFT_81346</name>
</gene>
<dbReference type="Proteomes" id="UP001303222">
    <property type="component" value="Unassembled WGS sequence"/>
</dbReference>
<evidence type="ECO:0000313" key="2">
    <source>
        <dbReference type="EMBL" id="KAK3947562.1"/>
    </source>
</evidence>
<dbReference type="Gene3D" id="3.40.50.300">
    <property type="entry name" value="P-loop containing nucleotide triphosphate hydrolases"/>
    <property type="match status" value="1"/>
</dbReference>
<keyword evidence="3" id="KW-1185">Reference proteome</keyword>
<reference evidence="2" key="1">
    <citation type="journal article" date="2023" name="Mol. Phylogenet. Evol.">
        <title>Genome-scale phylogeny and comparative genomics of the fungal order Sordariales.</title>
        <authorList>
            <person name="Hensen N."/>
            <person name="Bonometti L."/>
            <person name="Westerberg I."/>
            <person name="Brannstrom I.O."/>
            <person name="Guillou S."/>
            <person name="Cros-Aarteil S."/>
            <person name="Calhoun S."/>
            <person name="Haridas S."/>
            <person name="Kuo A."/>
            <person name="Mondo S."/>
            <person name="Pangilinan J."/>
            <person name="Riley R."/>
            <person name="LaButti K."/>
            <person name="Andreopoulos B."/>
            <person name="Lipzen A."/>
            <person name="Chen C."/>
            <person name="Yan M."/>
            <person name="Daum C."/>
            <person name="Ng V."/>
            <person name="Clum A."/>
            <person name="Steindorff A."/>
            <person name="Ohm R.A."/>
            <person name="Martin F."/>
            <person name="Silar P."/>
            <person name="Natvig D.O."/>
            <person name="Lalanne C."/>
            <person name="Gautier V."/>
            <person name="Ament-Velasquez S.L."/>
            <person name="Kruys A."/>
            <person name="Hutchinson M.I."/>
            <person name="Powell A.J."/>
            <person name="Barry K."/>
            <person name="Miller A.N."/>
            <person name="Grigoriev I.V."/>
            <person name="Debuchy R."/>
            <person name="Gladieux P."/>
            <person name="Hiltunen Thoren M."/>
            <person name="Johannesson H."/>
        </authorList>
    </citation>
    <scope>NUCLEOTIDE SEQUENCE</scope>
    <source>
        <strain evidence="2">CBS 626.80</strain>
    </source>
</reference>
<sequence>MDNERTNSAMVKLTPPSQFLAPCPKFRVLVLGNPESTKQELFSKVFGVDLEKKLVADAFSPTHDINTPLDLEGQNEHLEIFSSPNFFSPTTRSSTSSTSPLLSPSDPSTTTLRTVSQFISSRTSLSQIESTAPDVITTDNNRLHCIWYCVSSSDRSRPISPVEQYFFHHLSEIVPQHVPVLLLFTKYDEFVSQVQMDWVRSAQEKGMSKVAVAHILRDLVTKKFEDAIGKRWDILLKGVEGGLKERRDSGFGYGGSDRKDLLHLESEGEGRRRQREVVRVLVGGGGEPAWGEQLISGEEEGGYGELVKRTMHGLRESKEVRRAFAAAQRCLASISSEFAADLASTYFEVDTSHARKLHGVDVRDIMPDFFAKAVQLFNLRDVSCVLGHDPSSLLTRILEATFGPHQRILVDESLSQSSTDPIQNGNIFLGLSPHERAVMLAQAMAAVILFLHKLADMQWPPAHRDNNSSSSSLGVGTLPPATITGKQVQQVIDEIKVGTEKRELLEVIEASSLFTSCRMRKEVADLIHGAVEKADKTAASQEQRGTLMVDDADLHEMSLAFVNDKGPDDVVLPNGLRILPLN</sequence>
<evidence type="ECO:0000313" key="3">
    <source>
        <dbReference type="Proteomes" id="UP001303222"/>
    </source>
</evidence>
<proteinExistence type="predicted"/>
<reference evidence="2" key="2">
    <citation type="submission" date="2023-06" db="EMBL/GenBank/DDBJ databases">
        <authorList>
            <consortium name="Lawrence Berkeley National Laboratory"/>
            <person name="Mondo S.J."/>
            <person name="Hensen N."/>
            <person name="Bonometti L."/>
            <person name="Westerberg I."/>
            <person name="Brannstrom I.O."/>
            <person name="Guillou S."/>
            <person name="Cros-Aarteil S."/>
            <person name="Calhoun S."/>
            <person name="Haridas S."/>
            <person name="Kuo A."/>
            <person name="Pangilinan J."/>
            <person name="Riley R."/>
            <person name="Labutti K."/>
            <person name="Andreopoulos B."/>
            <person name="Lipzen A."/>
            <person name="Chen C."/>
            <person name="Yanf M."/>
            <person name="Daum C."/>
            <person name="Ng V."/>
            <person name="Clum A."/>
            <person name="Steindorff A."/>
            <person name="Ohm R."/>
            <person name="Martin F."/>
            <person name="Silar P."/>
            <person name="Natvig D."/>
            <person name="Lalanne C."/>
            <person name="Gautier V."/>
            <person name="Ament-Velasquez S.L."/>
            <person name="Kruys A."/>
            <person name="Hutchinson M.I."/>
            <person name="Powell A.J."/>
            <person name="Barry K."/>
            <person name="Miller A.N."/>
            <person name="Grigoriev I.V."/>
            <person name="Debuchy R."/>
            <person name="Gladieux P."/>
            <person name="Thoren M.H."/>
            <person name="Johannesson H."/>
        </authorList>
    </citation>
    <scope>NUCLEOTIDE SEQUENCE</scope>
    <source>
        <strain evidence="2">CBS 626.80</strain>
    </source>
</reference>
<dbReference type="AlphaFoldDB" id="A0AAN6NPP5"/>
<dbReference type="InterPro" id="IPR027417">
    <property type="entry name" value="P-loop_NTPase"/>
</dbReference>
<comment type="caution">
    <text evidence="2">The sequence shown here is derived from an EMBL/GenBank/DDBJ whole genome shotgun (WGS) entry which is preliminary data.</text>
</comment>
<protein>
    <submittedName>
        <fullName evidence="2">Uncharacterized protein</fullName>
    </submittedName>
</protein>
<organism evidence="2 3">
    <name type="scientific">Pseudoneurospora amorphoporcata</name>
    <dbReference type="NCBI Taxonomy" id="241081"/>
    <lineage>
        <taxon>Eukaryota</taxon>
        <taxon>Fungi</taxon>
        <taxon>Dikarya</taxon>
        <taxon>Ascomycota</taxon>
        <taxon>Pezizomycotina</taxon>
        <taxon>Sordariomycetes</taxon>
        <taxon>Sordariomycetidae</taxon>
        <taxon>Sordariales</taxon>
        <taxon>Sordariaceae</taxon>
        <taxon>Pseudoneurospora</taxon>
    </lineage>
</organism>
<dbReference type="EMBL" id="MU859337">
    <property type="protein sequence ID" value="KAK3947562.1"/>
    <property type="molecule type" value="Genomic_DNA"/>
</dbReference>
<accession>A0AAN6NPP5</accession>